<name>A0A7C1J873_9THEO</name>
<protein>
    <submittedName>
        <fullName evidence="2">Zinc ribbon domain-containing protein</fullName>
    </submittedName>
</protein>
<dbReference type="EMBL" id="DSMV01000175">
    <property type="protein sequence ID" value="HDW51670.1"/>
    <property type="molecule type" value="Genomic_DNA"/>
</dbReference>
<gene>
    <name evidence="2" type="ORF">ENQ35_02900</name>
</gene>
<sequence length="63" mass="6950">MPQFEFLCEQCSYRFTVLIDWAEKDRVRCPRCGSNDLRRIWSAFAVGGGGQSSSSCEPTVGGG</sequence>
<dbReference type="InterPro" id="IPR013429">
    <property type="entry name" value="Regulatory_FmdB_Zinc_ribbon"/>
</dbReference>
<comment type="caution">
    <text evidence="2">The sequence shown here is derived from an EMBL/GenBank/DDBJ whole genome shotgun (WGS) entry which is preliminary data.</text>
</comment>
<reference evidence="2" key="1">
    <citation type="journal article" date="2020" name="mSystems">
        <title>Genome- and Community-Level Interaction Insights into Carbon Utilization and Element Cycling Functions of Hydrothermarchaeota in Hydrothermal Sediment.</title>
        <authorList>
            <person name="Zhou Z."/>
            <person name="Liu Y."/>
            <person name="Xu W."/>
            <person name="Pan J."/>
            <person name="Luo Z.H."/>
            <person name="Li M."/>
        </authorList>
    </citation>
    <scope>NUCLEOTIDE SEQUENCE [LARGE SCALE GENOMIC DNA]</scope>
    <source>
        <strain evidence="2">SpSt-301</strain>
    </source>
</reference>
<organism evidence="2">
    <name type="scientific">Ammonifex degensii</name>
    <dbReference type="NCBI Taxonomy" id="42838"/>
    <lineage>
        <taxon>Bacteria</taxon>
        <taxon>Bacillati</taxon>
        <taxon>Bacillota</taxon>
        <taxon>Clostridia</taxon>
        <taxon>Thermoanaerobacterales</taxon>
        <taxon>Thermoanaerobacteraceae</taxon>
        <taxon>Ammonifex</taxon>
    </lineage>
</organism>
<dbReference type="Gene3D" id="2.20.28.30">
    <property type="entry name" value="RNA polymerase ii, chain L"/>
    <property type="match status" value="1"/>
</dbReference>
<dbReference type="AlphaFoldDB" id="A0A7C1J873"/>
<feature type="domain" description="Putative regulatory protein FmdB zinc ribbon" evidence="1">
    <location>
        <begin position="1"/>
        <end position="42"/>
    </location>
</feature>
<dbReference type="SMART" id="SM00834">
    <property type="entry name" value="CxxC_CXXC_SSSS"/>
    <property type="match status" value="1"/>
</dbReference>
<proteinExistence type="predicted"/>
<dbReference type="Pfam" id="PF09723">
    <property type="entry name" value="Zn_ribbon_8"/>
    <property type="match status" value="1"/>
</dbReference>
<evidence type="ECO:0000259" key="1">
    <source>
        <dbReference type="SMART" id="SM00834"/>
    </source>
</evidence>
<dbReference type="NCBIfam" id="TIGR02605">
    <property type="entry name" value="CxxC_CxxC_SSSS"/>
    <property type="match status" value="1"/>
</dbReference>
<evidence type="ECO:0000313" key="2">
    <source>
        <dbReference type="EMBL" id="HDW51670.1"/>
    </source>
</evidence>
<accession>A0A7C1J873</accession>